<dbReference type="PROSITE" id="PS50082">
    <property type="entry name" value="WD_REPEATS_2"/>
    <property type="match status" value="1"/>
</dbReference>
<gene>
    <name evidence="3" type="primary">LOC115949376</name>
</gene>
<organism evidence="2 3">
    <name type="scientific">Geospiza fortis</name>
    <name type="common">Medium ground-finch</name>
    <dbReference type="NCBI Taxonomy" id="48883"/>
    <lineage>
        <taxon>Eukaryota</taxon>
        <taxon>Metazoa</taxon>
        <taxon>Chordata</taxon>
        <taxon>Craniata</taxon>
        <taxon>Vertebrata</taxon>
        <taxon>Euteleostomi</taxon>
        <taxon>Archelosauria</taxon>
        <taxon>Archosauria</taxon>
        <taxon>Dinosauria</taxon>
        <taxon>Saurischia</taxon>
        <taxon>Theropoda</taxon>
        <taxon>Coelurosauria</taxon>
        <taxon>Aves</taxon>
        <taxon>Neognathae</taxon>
        <taxon>Neoaves</taxon>
        <taxon>Telluraves</taxon>
        <taxon>Australaves</taxon>
        <taxon>Passeriformes</taxon>
        <taxon>Thraupidae</taxon>
        <taxon>Geospiza</taxon>
    </lineage>
</organism>
<proteinExistence type="predicted"/>
<name>A0A8N5F2B8_GEOFO</name>
<dbReference type="AlphaFoldDB" id="A0A8N5F2B8"/>
<dbReference type="InterPro" id="IPR036322">
    <property type="entry name" value="WD40_repeat_dom_sf"/>
</dbReference>
<dbReference type="Gene3D" id="2.130.10.10">
    <property type="entry name" value="YVTN repeat-like/Quinoprotein amine dehydrogenase"/>
    <property type="match status" value="1"/>
</dbReference>
<dbReference type="OrthoDB" id="727118at2759"/>
<evidence type="ECO:0000313" key="2">
    <source>
        <dbReference type="Proteomes" id="UP000504602"/>
    </source>
</evidence>
<protein>
    <submittedName>
        <fullName evidence="3">Striatin-4-like</fullName>
    </submittedName>
</protein>
<dbReference type="PROSITE" id="PS50294">
    <property type="entry name" value="WD_REPEATS_REGION"/>
    <property type="match status" value="1"/>
</dbReference>
<dbReference type="Pfam" id="PF00400">
    <property type="entry name" value="WD40"/>
    <property type="match status" value="1"/>
</dbReference>
<accession>A0A8N5F2B8</accession>
<dbReference type="InterPro" id="IPR001680">
    <property type="entry name" value="WD40_rpt"/>
</dbReference>
<dbReference type="GO" id="GO:0005516">
    <property type="term" value="F:calmodulin binding"/>
    <property type="evidence" value="ECO:0007669"/>
    <property type="project" value="TreeGrafter"/>
</dbReference>
<keyword evidence="2" id="KW-1185">Reference proteome</keyword>
<dbReference type="SMART" id="SM00320">
    <property type="entry name" value="WD40"/>
    <property type="match status" value="1"/>
</dbReference>
<evidence type="ECO:0000313" key="3">
    <source>
        <dbReference type="RefSeq" id="XP_030921763.1"/>
    </source>
</evidence>
<dbReference type="GO" id="GO:0044877">
    <property type="term" value="F:protein-containing complex binding"/>
    <property type="evidence" value="ECO:0007669"/>
    <property type="project" value="TreeGrafter"/>
</dbReference>
<evidence type="ECO:0000256" key="1">
    <source>
        <dbReference type="PROSITE-ProRule" id="PRU00221"/>
    </source>
</evidence>
<dbReference type="GO" id="GO:0051721">
    <property type="term" value="F:protein phosphatase 2A binding"/>
    <property type="evidence" value="ECO:0007669"/>
    <property type="project" value="TreeGrafter"/>
</dbReference>
<dbReference type="SUPFAM" id="SSF50978">
    <property type="entry name" value="WD40 repeat-like"/>
    <property type="match status" value="1"/>
</dbReference>
<dbReference type="GO" id="GO:0070016">
    <property type="term" value="F:armadillo repeat domain binding"/>
    <property type="evidence" value="ECO:0007669"/>
    <property type="project" value="TreeGrafter"/>
</dbReference>
<dbReference type="GO" id="GO:0030425">
    <property type="term" value="C:dendrite"/>
    <property type="evidence" value="ECO:0007669"/>
    <property type="project" value="TreeGrafter"/>
</dbReference>
<reference evidence="3" key="1">
    <citation type="submission" date="2025-08" db="UniProtKB">
        <authorList>
            <consortium name="RefSeq"/>
        </authorList>
    </citation>
    <scope>IDENTIFICATION</scope>
</reference>
<dbReference type="PANTHER" id="PTHR15653:SF1">
    <property type="entry name" value="STRIATIN-4"/>
    <property type="match status" value="1"/>
</dbReference>
<sequence>MSPDPRVLRGGLDGHSDAVWGLAFDVTGRHLASCSADGTVRLWDPRGDSATSGGGTATGTCLSVLDGHKDHGVPTSVAFVP</sequence>
<dbReference type="Proteomes" id="UP000504602">
    <property type="component" value="Unplaced"/>
</dbReference>
<dbReference type="InterPro" id="IPR015943">
    <property type="entry name" value="WD40/YVTN_repeat-like_dom_sf"/>
</dbReference>
<dbReference type="RefSeq" id="XP_030921763.1">
    <property type="nucleotide sequence ID" value="XM_031065903.1"/>
</dbReference>
<feature type="non-terminal residue" evidence="3">
    <location>
        <position position="81"/>
    </location>
</feature>
<dbReference type="InterPro" id="IPR051488">
    <property type="entry name" value="WD_repeat_striatin"/>
</dbReference>
<dbReference type="GeneID" id="115949376"/>
<dbReference type="PANTHER" id="PTHR15653">
    <property type="entry name" value="STRIATIN"/>
    <property type="match status" value="1"/>
</dbReference>
<feature type="repeat" description="WD" evidence="1">
    <location>
        <begin position="12"/>
        <end position="44"/>
    </location>
</feature>
<keyword evidence="1" id="KW-0853">WD repeat</keyword>